<evidence type="ECO:0000313" key="3">
    <source>
        <dbReference type="Proteomes" id="UP000248044"/>
    </source>
</evidence>
<dbReference type="InterPro" id="IPR012340">
    <property type="entry name" value="NA-bd_OB-fold"/>
</dbReference>
<evidence type="ECO:0000259" key="1">
    <source>
        <dbReference type="Pfam" id="PF12172"/>
    </source>
</evidence>
<dbReference type="Gene3D" id="6.10.30.10">
    <property type="match status" value="1"/>
</dbReference>
<keyword evidence="3" id="KW-1185">Reference proteome</keyword>
<dbReference type="AlphaFoldDB" id="A0A2U9IIC6"/>
<dbReference type="PANTHER" id="PTHR34075">
    <property type="entry name" value="BLR3430 PROTEIN"/>
    <property type="match status" value="1"/>
</dbReference>
<evidence type="ECO:0000313" key="2">
    <source>
        <dbReference type="EMBL" id="AWR95694.1"/>
    </source>
</evidence>
<accession>A0A2U9IIC6</accession>
<dbReference type="InterPro" id="IPR022002">
    <property type="entry name" value="ChsH2_Znr"/>
</dbReference>
<reference evidence="2 3" key="1">
    <citation type="submission" date="2018-05" db="EMBL/GenBank/DDBJ databases">
        <title>Complete Genome Sequences of Extremely Thermoacidophilic, Metal-Mobilizing Type-Strain Members of the Archaeal Family Sulfolobaceae: Acidianus brierleyi DSM-1651T, Acidianus sulfidivorans DSM-18786T, Metallosphaera hakonensis DSM-7519T, and Metallosphaera prunae DSM-10039T.</title>
        <authorList>
            <person name="Counts J.A."/>
            <person name="Kelly R.M."/>
        </authorList>
    </citation>
    <scope>NUCLEOTIDE SEQUENCE [LARGE SCALE GENOMIC DNA]</scope>
    <source>
        <strain evidence="2 3">DSM 1651</strain>
    </source>
</reference>
<dbReference type="PANTHER" id="PTHR34075:SF5">
    <property type="entry name" value="BLR3430 PROTEIN"/>
    <property type="match status" value="1"/>
</dbReference>
<organism evidence="2 3">
    <name type="scientific">Acidianus brierleyi</name>
    <dbReference type="NCBI Taxonomy" id="41673"/>
    <lineage>
        <taxon>Archaea</taxon>
        <taxon>Thermoproteota</taxon>
        <taxon>Thermoprotei</taxon>
        <taxon>Sulfolobales</taxon>
        <taxon>Sulfolobaceae</taxon>
        <taxon>Acidianus</taxon>
    </lineage>
</organism>
<dbReference type="EMBL" id="CP029289">
    <property type="protein sequence ID" value="AWR95694.1"/>
    <property type="molecule type" value="Genomic_DNA"/>
</dbReference>
<feature type="domain" description="ChsH2 rubredoxin-like zinc ribbon" evidence="1">
    <location>
        <begin position="17"/>
        <end position="46"/>
    </location>
</feature>
<dbReference type="InterPro" id="IPR052513">
    <property type="entry name" value="Thioester_dehydratase-like"/>
</dbReference>
<name>A0A2U9IIC6_9CREN</name>
<dbReference type="Proteomes" id="UP000248044">
    <property type="component" value="Chromosome"/>
</dbReference>
<proteinExistence type="predicted"/>
<dbReference type="Pfam" id="PF12172">
    <property type="entry name" value="zf-ChsH2"/>
    <property type="match status" value="1"/>
</dbReference>
<dbReference type="SUPFAM" id="SSF50249">
    <property type="entry name" value="Nucleic acid-binding proteins"/>
    <property type="match status" value="1"/>
</dbReference>
<protein>
    <submittedName>
        <fullName evidence="2">Nucleic acid-binding protein</fullName>
    </submittedName>
</protein>
<dbReference type="KEGG" id="abri:DFR85_14980"/>
<dbReference type="GeneID" id="36833486"/>
<dbReference type="RefSeq" id="WP_110271572.1">
    <property type="nucleotide sequence ID" value="NZ_CP029289.2"/>
</dbReference>
<gene>
    <name evidence="2" type="ORF">DFR85_14980</name>
</gene>
<dbReference type="OrthoDB" id="9573at2157"/>
<sequence>MFDEIKKEYINLMNNEKLPYIKCKSCGNVFFYPRDYCPKCNSKNLEVKVSKGDGKVFSITKFQGKKGDTYYGIVEMDEGFRIYSNIKNSLEIGDKVTVEFIEENGRKIPIFKGLSGT</sequence>